<dbReference type="STRING" id="37916.MCHLDSM_01242"/>
<name>A0A0J6WJ58_9MYCO</name>
<proteinExistence type="predicted"/>
<organism evidence="2 3">
    <name type="scientific">Mycolicibacterium chlorophenolicum</name>
    <dbReference type="NCBI Taxonomy" id="37916"/>
    <lineage>
        <taxon>Bacteria</taxon>
        <taxon>Bacillati</taxon>
        <taxon>Actinomycetota</taxon>
        <taxon>Actinomycetes</taxon>
        <taxon>Mycobacteriales</taxon>
        <taxon>Mycobacteriaceae</taxon>
        <taxon>Mycolicibacterium</taxon>
    </lineage>
</organism>
<evidence type="ECO:0000259" key="1">
    <source>
        <dbReference type="Pfam" id="PF01797"/>
    </source>
</evidence>
<comment type="caution">
    <text evidence="2">The sequence shown here is derived from an EMBL/GenBank/DDBJ whole genome shotgun (WGS) entry which is preliminary data.</text>
</comment>
<dbReference type="EMBL" id="JYNL01000009">
    <property type="protein sequence ID" value="KMO82619.1"/>
    <property type="molecule type" value="Genomic_DNA"/>
</dbReference>
<gene>
    <name evidence="2" type="ORF">MCHLDSM_01242</name>
</gene>
<keyword evidence="3" id="KW-1185">Reference proteome</keyword>
<dbReference type="Pfam" id="PF01797">
    <property type="entry name" value="Y1_Tnp"/>
    <property type="match status" value="1"/>
</dbReference>
<dbReference type="InterPro" id="IPR036515">
    <property type="entry name" value="Transposase_17_sf"/>
</dbReference>
<dbReference type="PANTHER" id="PTHR33360">
    <property type="entry name" value="TRANSPOSASE FOR INSERTION SEQUENCE ELEMENT IS200"/>
    <property type="match status" value="1"/>
</dbReference>
<evidence type="ECO:0000313" key="2">
    <source>
        <dbReference type="EMBL" id="KMO82619.1"/>
    </source>
</evidence>
<feature type="domain" description="Transposase IS200-like" evidence="1">
    <location>
        <begin position="1"/>
        <end position="71"/>
    </location>
</feature>
<accession>A0A0J6WJ58</accession>
<dbReference type="PATRIC" id="fig|37916.4.peg.1126"/>
<dbReference type="Gene3D" id="3.30.70.1290">
    <property type="entry name" value="Transposase IS200-like"/>
    <property type="match status" value="1"/>
</dbReference>
<dbReference type="GO" id="GO:0003677">
    <property type="term" value="F:DNA binding"/>
    <property type="evidence" value="ECO:0007669"/>
    <property type="project" value="InterPro"/>
</dbReference>
<dbReference type="GO" id="GO:0006313">
    <property type="term" value="P:DNA transposition"/>
    <property type="evidence" value="ECO:0007669"/>
    <property type="project" value="InterPro"/>
</dbReference>
<evidence type="ECO:0000313" key="3">
    <source>
        <dbReference type="Proteomes" id="UP000036513"/>
    </source>
</evidence>
<reference evidence="2 3" key="1">
    <citation type="journal article" date="2015" name="Genome Biol. Evol.">
        <title>Characterization of Three Mycobacterium spp. with Potential Use in Bioremediation by Genome Sequencing and Comparative Genomics.</title>
        <authorList>
            <person name="Das S."/>
            <person name="Pettersson B.M."/>
            <person name="Behra P.R."/>
            <person name="Ramesh M."/>
            <person name="Dasgupta S."/>
            <person name="Bhattacharya A."/>
            <person name="Kirsebom L.A."/>
        </authorList>
    </citation>
    <scope>NUCLEOTIDE SEQUENCE [LARGE SCALE GENOMIC DNA]</scope>
    <source>
        <strain evidence="2 3">DSM 43826</strain>
    </source>
</reference>
<dbReference type="AlphaFoldDB" id="A0A0J6WJ58"/>
<sequence>MPDHVDLFVRVGPTDAPAAVVRAFQGRTARVRRAEFPHLRNFAKVLWSPSYIAAAVGYAAESTVRRHIEHQWDEVA</sequence>
<dbReference type="SUPFAM" id="SSF143422">
    <property type="entry name" value="Transposase IS200-like"/>
    <property type="match status" value="1"/>
</dbReference>
<dbReference type="SMR" id="A0A0J6WJ58"/>
<protein>
    <submittedName>
        <fullName evidence="2">Transposase IS200 like protein</fullName>
    </submittedName>
</protein>
<dbReference type="Proteomes" id="UP000036513">
    <property type="component" value="Unassembled WGS sequence"/>
</dbReference>
<dbReference type="GO" id="GO:0004803">
    <property type="term" value="F:transposase activity"/>
    <property type="evidence" value="ECO:0007669"/>
    <property type="project" value="InterPro"/>
</dbReference>
<dbReference type="PANTHER" id="PTHR33360:SF2">
    <property type="entry name" value="TRANSPOSASE FOR INSERTION SEQUENCE ELEMENT IS200"/>
    <property type="match status" value="1"/>
</dbReference>
<dbReference type="InterPro" id="IPR002686">
    <property type="entry name" value="Transposase_17"/>
</dbReference>